<reference evidence="2" key="1">
    <citation type="journal article" date="2019" name="Int. J. Syst. Evol. Microbiol.">
        <title>The Global Catalogue of Microorganisms (GCM) 10K type strain sequencing project: providing services to taxonomists for standard genome sequencing and annotation.</title>
        <authorList>
            <consortium name="The Broad Institute Genomics Platform"/>
            <consortium name="The Broad Institute Genome Sequencing Center for Infectious Disease"/>
            <person name="Wu L."/>
            <person name="Ma J."/>
        </authorList>
    </citation>
    <scope>NUCLEOTIDE SEQUENCE [LARGE SCALE GENOMIC DNA]</scope>
    <source>
        <strain evidence="2">LMG 29894</strain>
    </source>
</reference>
<organism evidence="1 2">
    <name type="scientific">Chitinimonas lacunae</name>
    <dbReference type="NCBI Taxonomy" id="1963018"/>
    <lineage>
        <taxon>Bacteria</taxon>
        <taxon>Pseudomonadati</taxon>
        <taxon>Pseudomonadota</taxon>
        <taxon>Betaproteobacteria</taxon>
        <taxon>Neisseriales</taxon>
        <taxon>Chitinibacteraceae</taxon>
        <taxon>Chitinimonas</taxon>
    </lineage>
</organism>
<gene>
    <name evidence="1" type="ORF">ACFOW7_02660</name>
</gene>
<evidence type="ECO:0000313" key="2">
    <source>
        <dbReference type="Proteomes" id="UP001595791"/>
    </source>
</evidence>
<sequence>MMSKEGSLAYLEGLFATRPALKNTFRLHFLENHEDFLGCLHNDLEQIITDMQERKQFYFDKSEDELSNHILFGLRQKQYDAEHEPSIGGHCDLVVRSPCRQYLWLGEAKLDRGPEWINQGFEQLCNRYSTGEPSQDVGGLLIYCRGMKSTKILQNWRAKLRSRSLEDFKDWDCPLKKHLSFYSSHTLPSTGLPYTIRHRVVTLHFNPTV</sequence>
<evidence type="ECO:0000313" key="1">
    <source>
        <dbReference type="EMBL" id="MFC4158253.1"/>
    </source>
</evidence>
<dbReference type="Proteomes" id="UP001595791">
    <property type="component" value="Unassembled WGS sequence"/>
</dbReference>
<keyword evidence="2" id="KW-1185">Reference proteome</keyword>
<name>A0ABV8MJG1_9NEIS</name>
<protein>
    <recommendedName>
        <fullName evidence="3">PD-(D/E)XK nuclease superfamily protein</fullName>
    </recommendedName>
</protein>
<dbReference type="EMBL" id="JBHSBU010000001">
    <property type="protein sequence ID" value="MFC4158253.1"/>
    <property type="molecule type" value="Genomic_DNA"/>
</dbReference>
<dbReference type="RefSeq" id="WP_378160724.1">
    <property type="nucleotide sequence ID" value="NZ_JBHSBU010000001.1"/>
</dbReference>
<evidence type="ECO:0008006" key="3">
    <source>
        <dbReference type="Google" id="ProtNLM"/>
    </source>
</evidence>
<comment type="caution">
    <text evidence="1">The sequence shown here is derived from an EMBL/GenBank/DDBJ whole genome shotgun (WGS) entry which is preliminary data.</text>
</comment>
<proteinExistence type="predicted"/>
<accession>A0ABV8MJG1</accession>